<dbReference type="EMBL" id="SDAM02000066">
    <property type="protein sequence ID" value="KAH6832727.1"/>
    <property type="molecule type" value="Genomic_DNA"/>
</dbReference>
<feature type="non-terminal residue" evidence="3">
    <location>
        <position position="110"/>
    </location>
</feature>
<gene>
    <name evidence="3" type="ORF">C2S53_019952</name>
</gene>
<evidence type="ECO:0000256" key="1">
    <source>
        <dbReference type="ARBA" id="ARBA00005474"/>
    </source>
</evidence>
<sequence length="110" mass="12223">MNYTTTSVAVPAPAELERECFPALASASPPVNLRPCAACKTLRRRCAEKCLLAPYFPPAEPLKFAVAHRIFGASNIIRLLQEIREDQREDAVNSMVYEANARLRDPVYGC</sequence>
<dbReference type="PROSITE" id="PS50891">
    <property type="entry name" value="LOB"/>
    <property type="match status" value="1"/>
</dbReference>
<evidence type="ECO:0000259" key="2">
    <source>
        <dbReference type="PROSITE" id="PS50891"/>
    </source>
</evidence>
<protein>
    <submittedName>
        <fullName evidence="3">LOB domain-containing protein 11</fullName>
    </submittedName>
</protein>
<dbReference type="InterPro" id="IPR004883">
    <property type="entry name" value="LOB"/>
</dbReference>
<dbReference type="Pfam" id="PF03195">
    <property type="entry name" value="LOB"/>
    <property type="match status" value="1"/>
</dbReference>
<proteinExistence type="inferred from homology"/>
<name>A0AAD4JFB8_PERFH</name>
<keyword evidence="4" id="KW-1185">Reference proteome</keyword>
<evidence type="ECO:0000313" key="3">
    <source>
        <dbReference type="EMBL" id="KAH6832727.1"/>
    </source>
</evidence>
<organism evidence="3 4">
    <name type="scientific">Perilla frutescens var. hirtella</name>
    <name type="common">Perilla citriodora</name>
    <name type="synonym">Perilla setoyensis</name>
    <dbReference type="NCBI Taxonomy" id="608512"/>
    <lineage>
        <taxon>Eukaryota</taxon>
        <taxon>Viridiplantae</taxon>
        <taxon>Streptophyta</taxon>
        <taxon>Embryophyta</taxon>
        <taxon>Tracheophyta</taxon>
        <taxon>Spermatophyta</taxon>
        <taxon>Magnoliopsida</taxon>
        <taxon>eudicotyledons</taxon>
        <taxon>Gunneridae</taxon>
        <taxon>Pentapetalae</taxon>
        <taxon>asterids</taxon>
        <taxon>lamiids</taxon>
        <taxon>Lamiales</taxon>
        <taxon>Lamiaceae</taxon>
        <taxon>Nepetoideae</taxon>
        <taxon>Elsholtzieae</taxon>
        <taxon>Perilla</taxon>
    </lineage>
</organism>
<accession>A0AAD4JFB8</accession>
<feature type="domain" description="LOB" evidence="2">
    <location>
        <begin position="34"/>
        <end position="110"/>
    </location>
</feature>
<dbReference type="Proteomes" id="UP001190926">
    <property type="component" value="Unassembled WGS sequence"/>
</dbReference>
<evidence type="ECO:0000313" key="4">
    <source>
        <dbReference type="Proteomes" id="UP001190926"/>
    </source>
</evidence>
<dbReference type="PANTHER" id="PTHR31301">
    <property type="entry name" value="LOB DOMAIN-CONTAINING PROTEIN 4-RELATED"/>
    <property type="match status" value="1"/>
</dbReference>
<comment type="similarity">
    <text evidence="1">Belongs to the LOB domain-containing protein family.</text>
</comment>
<dbReference type="AlphaFoldDB" id="A0AAD4JFB8"/>
<reference evidence="3 4" key="1">
    <citation type="journal article" date="2021" name="Nat. Commun.">
        <title>Incipient diploidization of the medicinal plant Perilla within 10,000 years.</title>
        <authorList>
            <person name="Zhang Y."/>
            <person name="Shen Q."/>
            <person name="Leng L."/>
            <person name="Zhang D."/>
            <person name="Chen S."/>
            <person name="Shi Y."/>
            <person name="Ning Z."/>
            <person name="Chen S."/>
        </authorList>
    </citation>
    <scope>NUCLEOTIDE SEQUENCE [LARGE SCALE GENOMIC DNA]</scope>
    <source>
        <strain evidence="4">cv. PC099</strain>
    </source>
</reference>
<dbReference type="PANTHER" id="PTHR31301:SF206">
    <property type="entry name" value="LOB DOMAIN-CONTAINING PROTEIN 1"/>
    <property type="match status" value="1"/>
</dbReference>
<comment type="caution">
    <text evidence="3">The sequence shown here is derived from an EMBL/GenBank/DDBJ whole genome shotgun (WGS) entry which is preliminary data.</text>
</comment>